<gene>
    <name evidence="6" type="ORF">CIL03_15160</name>
</gene>
<dbReference type="EMBL" id="NPMS01000008">
    <property type="protein sequence ID" value="OZU87703.1"/>
    <property type="molecule type" value="Genomic_DNA"/>
</dbReference>
<protein>
    <submittedName>
        <fullName evidence="6">Phage holin</fullName>
    </submittedName>
</protein>
<evidence type="ECO:0000313" key="6">
    <source>
        <dbReference type="EMBL" id="OZU87703.1"/>
    </source>
</evidence>
<dbReference type="GO" id="GO:0016020">
    <property type="term" value="C:membrane"/>
    <property type="evidence" value="ECO:0007669"/>
    <property type="project" value="UniProtKB-SubCell"/>
</dbReference>
<keyword evidence="2 5" id="KW-0812">Transmembrane</keyword>
<dbReference type="Proteomes" id="UP000216498">
    <property type="component" value="Unassembled WGS sequence"/>
</dbReference>
<keyword evidence="4 5" id="KW-0472">Membrane</keyword>
<comment type="subcellular location">
    <subcellularLocation>
        <location evidence="1">Membrane</location>
    </subcellularLocation>
</comment>
<dbReference type="InterPro" id="IPR006479">
    <property type="entry name" value="Holin"/>
</dbReference>
<dbReference type="NCBIfam" id="TIGR01592">
    <property type="entry name" value="holin_SPP1"/>
    <property type="match status" value="1"/>
</dbReference>
<feature type="transmembrane region" description="Helical" evidence="5">
    <location>
        <begin position="7"/>
        <end position="29"/>
    </location>
</feature>
<name>A0A265N6U2_9BACI</name>
<sequence>MDKGTIIRTAVLVIALVNQFLIAAGLNPIPGSEALWGEVIATAFTMVAAVTAWFKNNYVTAKGKRQKEVLKEKGLTKAK</sequence>
<evidence type="ECO:0000256" key="1">
    <source>
        <dbReference type="ARBA" id="ARBA00004370"/>
    </source>
</evidence>
<reference evidence="6 7" key="1">
    <citation type="submission" date="2017-08" db="EMBL/GenBank/DDBJ databases">
        <title>Virgibacillus indicus sp. nov. and Virgibacillus profoundi sp. nov, two moderately halophilic bacteria isolated from marine sediment by using the Microfluidic Streak Plate.</title>
        <authorList>
            <person name="Xu B."/>
            <person name="Hu B."/>
            <person name="Wang J."/>
            <person name="Zhu Y."/>
            <person name="Huang L."/>
            <person name="Du W."/>
            <person name="Huang Y."/>
        </authorList>
    </citation>
    <scope>NUCLEOTIDE SEQUENCE [LARGE SCALE GENOMIC DNA]</scope>
    <source>
        <strain evidence="6 7">IO3-P2-C2</strain>
    </source>
</reference>
<dbReference type="Pfam" id="PF04688">
    <property type="entry name" value="Holin_SPP1"/>
    <property type="match status" value="1"/>
</dbReference>
<comment type="caution">
    <text evidence="6">The sequence shown here is derived from an EMBL/GenBank/DDBJ whole genome shotgun (WGS) entry which is preliminary data.</text>
</comment>
<evidence type="ECO:0000256" key="5">
    <source>
        <dbReference type="SAM" id="Phobius"/>
    </source>
</evidence>
<organism evidence="6 7">
    <name type="scientific">Virgibacillus indicus</name>
    <dbReference type="NCBI Taxonomy" id="2024554"/>
    <lineage>
        <taxon>Bacteria</taxon>
        <taxon>Bacillati</taxon>
        <taxon>Bacillota</taxon>
        <taxon>Bacilli</taxon>
        <taxon>Bacillales</taxon>
        <taxon>Bacillaceae</taxon>
        <taxon>Virgibacillus</taxon>
    </lineage>
</organism>
<dbReference type="AlphaFoldDB" id="A0A265N6U2"/>
<proteinExistence type="predicted"/>
<keyword evidence="7" id="KW-1185">Reference proteome</keyword>
<evidence type="ECO:0000313" key="7">
    <source>
        <dbReference type="Proteomes" id="UP000216498"/>
    </source>
</evidence>
<accession>A0A265N6U2</accession>
<keyword evidence="3 5" id="KW-1133">Transmembrane helix</keyword>
<evidence type="ECO:0000256" key="2">
    <source>
        <dbReference type="ARBA" id="ARBA00022692"/>
    </source>
</evidence>
<dbReference type="OrthoDB" id="2405362at2"/>
<evidence type="ECO:0000256" key="3">
    <source>
        <dbReference type="ARBA" id="ARBA00022989"/>
    </source>
</evidence>
<dbReference type="RefSeq" id="WP_094886731.1">
    <property type="nucleotide sequence ID" value="NZ_NPMS01000008.1"/>
</dbReference>
<feature type="transmembrane region" description="Helical" evidence="5">
    <location>
        <begin position="35"/>
        <end position="54"/>
    </location>
</feature>
<evidence type="ECO:0000256" key="4">
    <source>
        <dbReference type="ARBA" id="ARBA00023136"/>
    </source>
</evidence>